<sequence length="196" mass="22818">MTPQTFIFFGPSGSGKGTQAKLLQEELKKRDPDRKILYIETGQRFRDLALGDSFTSKEIKKVVENGGLLPEFLPIWLWTSIMMEKMKGDEHLFMDGLSRQSKEAPILDSAVKFYKRENPTVISINVSDEWAIARLKDRGRNDDIDEDIKKRLDWYHKNVVPAIEYFKNNPYYKFISISGERSIEEVHRELMDRVGL</sequence>
<comment type="similarity">
    <text evidence="5">Belongs to the adenylate kinase family.</text>
</comment>
<reference evidence="7 8" key="1">
    <citation type="journal article" date="2016" name="Nat. Commun.">
        <title>Thousands of microbial genomes shed light on interconnected biogeochemical processes in an aquifer system.</title>
        <authorList>
            <person name="Anantharaman K."/>
            <person name="Brown C.T."/>
            <person name="Hug L.A."/>
            <person name="Sharon I."/>
            <person name="Castelle C.J."/>
            <person name="Probst A.J."/>
            <person name="Thomas B.C."/>
            <person name="Singh A."/>
            <person name="Wilkins M.J."/>
            <person name="Karaoz U."/>
            <person name="Brodie E.L."/>
            <person name="Williams K.H."/>
            <person name="Hubbard S.S."/>
            <person name="Banfield J.F."/>
        </authorList>
    </citation>
    <scope>NUCLEOTIDE SEQUENCE [LARGE SCALE GENOMIC DNA]</scope>
</reference>
<keyword evidence="2" id="KW-0545">Nucleotide biosynthesis</keyword>
<proteinExistence type="inferred from homology"/>
<evidence type="ECO:0000256" key="5">
    <source>
        <dbReference type="RuleBase" id="RU003330"/>
    </source>
</evidence>
<keyword evidence="1 5" id="KW-0808">Transferase</keyword>
<organism evidence="7 8">
    <name type="scientific">Candidatus Zambryskibacteria bacterium RIFCSPLOWO2_01_FULL_39_39</name>
    <dbReference type="NCBI Taxonomy" id="1802758"/>
    <lineage>
        <taxon>Bacteria</taxon>
        <taxon>Candidatus Zambryskiibacteriota</taxon>
    </lineage>
</organism>
<evidence type="ECO:0000256" key="2">
    <source>
        <dbReference type="ARBA" id="ARBA00022727"/>
    </source>
</evidence>
<comment type="subcellular location">
    <subcellularLocation>
        <location evidence="6">Cytoplasm</location>
    </subcellularLocation>
</comment>
<dbReference type="PANTHER" id="PTHR23359">
    <property type="entry name" value="NUCLEOTIDE KINASE"/>
    <property type="match status" value="1"/>
</dbReference>
<dbReference type="Gene3D" id="3.40.50.300">
    <property type="entry name" value="P-loop containing nucleotide triphosphate hydrolases"/>
    <property type="match status" value="1"/>
</dbReference>
<evidence type="ECO:0000256" key="6">
    <source>
        <dbReference type="RuleBase" id="RU003331"/>
    </source>
</evidence>
<dbReference type="Pfam" id="PF00406">
    <property type="entry name" value="ADK"/>
    <property type="match status" value="1"/>
</dbReference>
<gene>
    <name evidence="7" type="ORF">A3A96_03755</name>
</gene>
<comment type="caution">
    <text evidence="7">The sequence shown here is derived from an EMBL/GenBank/DDBJ whole genome shotgun (WGS) entry which is preliminary data.</text>
</comment>
<protein>
    <recommendedName>
        <fullName evidence="6">Adenylate kinase</fullName>
        <ecNumber evidence="6">2.7.4.3</ecNumber>
    </recommendedName>
</protein>
<evidence type="ECO:0000256" key="1">
    <source>
        <dbReference type="ARBA" id="ARBA00022679"/>
    </source>
</evidence>
<dbReference type="GO" id="GO:0005737">
    <property type="term" value="C:cytoplasm"/>
    <property type="evidence" value="ECO:0007669"/>
    <property type="project" value="UniProtKB-SubCell"/>
</dbReference>
<keyword evidence="6" id="KW-0067">ATP-binding</keyword>
<dbReference type="EC" id="2.7.4.3" evidence="6"/>
<dbReference type="InterPro" id="IPR027417">
    <property type="entry name" value="P-loop_NTPase"/>
</dbReference>
<dbReference type="STRING" id="1802758.A3A96_03755"/>
<dbReference type="GO" id="GO:0004017">
    <property type="term" value="F:AMP kinase activity"/>
    <property type="evidence" value="ECO:0007669"/>
    <property type="project" value="UniProtKB-EC"/>
</dbReference>
<dbReference type="Proteomes" id="UP000177707">
    <property type="component" value="Unassembled WGS sequence"/>
</dbReference>
<dbReference type="EMBL" id="MHWB01000003">
    <property type="protein sequence ID" value="OHB02519.1"/>
    <property type="molecule type" value="Genomic_DNA"/>
</dbReference>
<name>A0A1G2TZF5_9BACT</name>
<dbReference type="AlphaFoldDB" id="A0A1G2TZF5"/>
<evidence type="ECO:0000313" key="8">
    <source>
        <dbReference type="Proteomes" id="UP000177707"/>
    </source>
</evidence>
<dbReference type="CDD" id="cd01428">
    <property type="entry name" value="ADK"/>
    <property type="match status" value="1"/>
</dbReference>
<evidence type="ECO:0000256" key="3">
    <source>
        <dbReference type="ARBA" id="ARBA00022741"/>
    </source>
</evidence>
<evidence type="ECO:0000256" key="4">
    <source>
        <dbReference type="ARBA" id="ARBA00022777"/>
    </source>
</evidence>
<dbReference type="InterPro" id="IPR000850">
    <property type="entry name" value="Adenylat/UMP-CMP_kin"/>
</dbReference>
<evidence type="ECO:0000313" key="7">
    <source>
        <dbReference type="EMBL" id="OHB02519.1"/>
    </source>
</evidence>
<accession>A0A1G2TZF5</accession>
<dbReference type="GO" id="GO:0005524">
    <property type="term" value="F:ATP binding"/>
    <property type="evidence" value="ECO:0007669"/>
    <property type="project" value="UniProtKB-KW"/>
</dbReference>
<keyword evidence="4 5" id="KW-0418">Kinase</keyword>
<comment type="catalytic activity">
    <reaction evidence="6">
        <text>AMP + ATP = 2 ADP</text>
        <dbReference type="Rhea" id="RHEA:12973"/>
        <dbReference type="ChEBI" id="CHEBI:30616"/>
        <dbReference type="ChEBI" id="CHEBI:456215"/>
        <dbReference type="ChEBI" id="CHEBI:456216"/>
        <dbReference type="EC" id="2.7.4.3"/>
    </reaction>
</comment>
<keyword evidence="3 6" id="KW-0547">Nucleotide-binding</keyword>
<comment type="subunit">
    <text evidence="6">Monomer.</text>
</comment>
<dbReference type="SUPFAM" id="SSF52540">
    <property type="entry name" value="P-loop containing nucleoside triphosphate hydrolases"/>
    <property type="match status" value="1"/>
</dbReference>
<dbReference type="PRINTS" id="PR00094">
    <property type="entry name" value="ADENYLTKNASE"/>
</dbReference>